<reference evidence="1 2" key="1">
    <citation type="journal article" date="2015" name="Genome Announc.">
        <title>Whole-Genome Sequence of Leptospira interrogans Serovar Hardjo Subtype Hardjoprajitno Strain Norma, Isolated from Cattle in a Leptospirosis Outbreak in Brazil.</title>
        <authorList>
            <person name="Cosate M.R."/>
            <person name="Soares S.C."/>
            <person name="Mendes T.A."/>
            <person name="Raittz R.T."/>
            <person name="Moreira E.C."/>
            <person name="Leite R."/>
            <person name="Fernandes G.R."/>
            <person name="Haddad J.P."/>
            <person name="Ortega J.M."/>
        </authorList>
    </citation>
    <scope>NUCLEOTIDE SEQUENCE [LARGE SCALE GENOMIC DNA]</scope>
    <source>
        <strain evidence="1 2">Norma</strain>
    </source>
</reference>
<dbReference type="Proteomes" id="UP000056502">
    <property type="component" value="Chromosome I"/>
</dbReference>
<sequence length="43" mass="4944">MWELTQKFRNENGLKNRNFQSVGTNTILLENSQITILNFGADS</sequence>
<dbReference type="AlphaFoldDB" id="A0A0M4N3C8"/>
<evidence type="ECO:0000313" key="2">
    <source>
        <dbReference type="Proteomes" id="UP000056502"/>
    </source>
</evidence>
<proteinExistence type="predicted"/>
<evidence type="ECO:0000313" key="1">
    <source>
        <dbReference type="EMBL" id="ALE38044.1"/>
    </source>
</evidence>
<dbReference type="EMBL" id="CP012603">
    <property type="protein sequence ID" value="ALE38044.1"/>
    <property type="molecule type" value="Genomic_DNA"/>
</dbReference>
<organism evidence="1">
    <name type="scientific">Leptospira interrogans serovar Hardjo str. Norma</name>
    <dbReference type="NCBI Taxonomy" id="1279460"/>
    <lineage>
        <taxon>Bacteria</taxon>
        <taxon>Pseudomonadati</taxon>
        <taxon>Spirochaetota</taxon>
        <taxon>Spirochaetia</taxon>
        <taxon>Leptospirales</taxon>
        <taxon>Leptospiraceae</taxon>
        <taxon>Leptospira</taxon>
    </lineage>
</organism>
<accession>A0A0M4N3C8</accession>
<gene>
    <name evidence="1" type="ORF">G436_0827</name>
</gene>
<name>A0A0M4N3C8_LEPIR</name>
<dbReference type="PATRIC" id="fig|1279460.3.peg.836"/>
<protein>
    <submittedName>
        <fullName evidence="1">Uncharacterized protein</fullName>
    </submittedName>
</protein>